<comment type="caution">
    <text evidence="1">The sequence shown here is derived from an EMBL/GenBank/DDBJ whole genome shotgun (WGS) entry which is preliminary data.</text>
</comment>
<dbReference type="Proteomes" id="UP000231542">
    <property type="component" value="Unassembled WGS sequence"/>
</dbReference>
<reference evidence="1 2" key="1">
    <citation type="submission" date="2017-09" db="EMBL/GenBank/DDBJ databases">
        <title>Depth-based differentiation of microbial function through sediment-hosted aquifers and enrichment of novel symbionts in the deep terrestrial subsurface.</title>
        <authorList>
            <person name="Probst A.J."/>
            <person name="Ladd B."/>
            <person name="Jarett J.K."/>
            <person name="Geller-Mcgrath D.E."/>
            <person name="Sieber C.M."/>
            <person name="Emerson J.B."/>
            <person name="Anantharaman K."/>
            <person name="Thomas B.C."/>
            <person name="Malmstrom R."/>
            <person name="Stieglmeier M."/>
            <person name="Klingl A."/>
            <person name="Woyke T."/>
            <person name="Ryan C.M."/>
            <person name="Banfield J.F."/>
        </authorList>
    </citation>
    <scope>NUCLEOTIDE SEQUENCE [LARGE SCALE GENOMIC DNA]</scope>
    <source>
        <strain evidence="1">CG08_land_8_20_14_0_20_40_16</strain>
    </source>
</reference>
<proteinExistence type="predicted"/>
<dbReference type="EMBL" id="PEXU01000060">
    <property type="protein sequence ID" value="PIS42054.1"/>
    <property type="molecule type" value="Genomic_DNA"/>
</dbReference>
<sequence length="223" mass="25354">MPSDKIISKAELELIRRIKTHFPLGLIPKSVIEEWNGCSPKMLTKELLKLFGNSPGQSEKPEPLLRLLGTIIIPATAKEFVVSKRFIEDTSSKAKVSIFRIEDSFKELFFDKIEEPRARATLCYQMQQRTAHYQTIIDGLGGEKNLEISLAAIYYLLKRQPRGEGGVLLNCYARENLLHARSKKGQLCIVGISWHRIGWYIYAIPANCVNKSIEGLRTFSRDS</sequence>
<protein>
    <submittedName>
        <fullName evidence="1">Uncharacterized protein</fullName>
    </submittedName>
</protein>
<accession>A0A2H0YU76</accession>
<evidence type="ECO:0000313" key="2">
    <source>
        <dbReference type="Proteomes" id="UP000231542"/>
    </source>
</evidence>
<evidence type="ECO:0000313" key="1">
    <source>
        <dbReference type="EMBL" id="PIS42054.1"/>
    </source>
</evidence>
<dbReference type="AlphaFoldDB" id="A0A2H0YU76"/>
<organism evidence="1 2">
    <name type="scientific">Candidatus Kerfeldbacteria bacterium CG08_land_8_20_14_0_20_40_16</name>
    <dbReference type="NCBI Taxonomy" id="2014244"/>
    <lineage>
        <taxon>Bacteria</taxon>
        <taxon>Candidatus Kerfeldiibacteriota</taxon>
    </lineage>
</organism>
<name>A0A2H0YU76_9BACT</name>
<gene>
    <name evidence="1" type="ORF">COT24_05530</name>
</gene>